<sequence>MTVVPYCVADQLSTTDFLLTLHDRQRDVKLTICWDNASWHTCRAVKALLAEINAGREPEDWIITCLNFAPHAPEQNPIEEVWRQGKTDLRANPQNDATFEEFAARFVARLDEQKFDFAKLALYGDVRMI</sequence>
<reference evidence="2 3" key="1">
    <citation type="submission" date="2021-03" db="EMBL/GenBank/DDBJ databases">
        <authorList>
            <person name="Grouzdev D.S."/>
        </authorList>
    </citation>
    <scope>NUCLEOTIDE SEQUENCE [LARGE SCALE GENOMIC DNA]</scope>
    <source>
        <strain evidence="2 3">M50-1</strain>
    </source>
</reference>
<dbReference type="InterPro" id="IPR038717">
    <property type="entry name" value="Tc1-like_DDE_dom"/>
</dbReference>
<keyword evidence="3" id="KW-1185">Reference proteome</keyword>
<gene>
    <name evidence="2" type="ORF">EYB53_001410</name>
</gene>
<proteinExistence type="predicted"/>
<comment type="caution">
    <text evidence="2">The sequence shown here is derived from an EMBL/GenBank/DDBJ whole genome shotgun (WGS) entry which is preliminary data.</text>
</comment>
<dbReference type="Pfam" id="PF13358">
    <property type="entry name" value="DDE_3"/>
    <property type="match status" value="1"/>
</dbReference>
<dbReference type="EMBL" id="SIJK02000001">
    <property type="protein sequence ID" value="MBP1464353.1"/>
    <property type="molecule type" value="Genomic_DNA"/>
</dbReference>
<dbReference type="Gene3D" id="3.30.420.10">
    <property type="entry name" value="Ribonuclease H-like superfamily/Ribonuclease H"/>
    <property type="match status" value="1"/>
</dbReference>
<feature type="domain" description="Tc1-like transposase DDE" evidence="1">
    <location>
        <begin position="14"/>
        <end position="92"/>
    </location>
</feature>
<dbReference type="Proteomes" id="UP001193081">
    <property type="component" value="Unassembled WGS sequence"/>
</dbReference>
<dbReference type="InterPro" id="IPR036397">
    <property type="entry name" value="RNaseH_sf"/>
</dbReference>
<organism evidence="2 3">
    <name type="scientific">Candidatus Chloroploca mongolica</name>
    <dbReference type="NCBI Taxonomy" id="2528176"/>
    <lineage>
        <taxon>Bacteria</taxon>
        <taxon>Bacillati</taxon>
        <taxon>Chloroflexota</taxon>
        <taxon>Chloroflexia</taxon>
        <taxon>Chloroflexales</taxon>
        <taxon>Chloroflexineae</taxon>
        <taxon>Oscillochloridaceae</taxon>
        <taxon>Candidatus Chloroploca</taxon>
    </lineage>
</organism>
<evidence type="ECO:0000313" key="3">
    <source>
        <dbReference type="Proteomes" id="UP001193081"/>
    </source>
</evidence>
<name>A0ABS4D4J7_9CHLR</name>
<accession>A0ABS4D4J7</accession>
<evidence type="ECO:0000259" key="1">
    <source>
        <dbReference type="Pfam" id="PF13358"/>
    </source>
</evidence>
<evidence type="ECO:0000313" key="2">
    <source>
        <dbReference type="EMBL" id="MBP1464353.1"/>
    </source>
</evidence>
<protein>
    <submittedName>
        <fullName evidence="2">Transposase</fullName>
    </submittedName>
</protein>